<keyword evidence="1" id="KW-0812">Transmembrane</keyword>
<gene>
    <name evidence="2" type="ORF">LY89DRAFT_688067</name>
</gene>
<evidence type="ECO:0000313" key="2">
    <source>
        <dbReference type="EMBL" id="KUJ12316.1"/>
    </source>
</evidence>
<dbReference type="KEGG" id="psco:LY89DRAFT_688067"/>
<accession>A0A194WWG2</accession>
<name>A0A194WWG2_MOLSC</name>
<dbReference type="Proteomes" id="UP000070700">
    <property type="component" value="Unassembled WGS sequence"/>
</dbReference>
<keyword evidence="3" id="KW-1185">Reference proteome</keyword>
<dbReference type="InParanoid" id="A0A194WWG2"/>
<proteinExistence type="predicted"/>
<dbReference type="RefSeq" id="XP_018066671.1">
    <property type="nucleotide sequence ID" value="XM_018215632.1"/>
</dbReference>
<evidence type="ECO:0000313" key="3">
    <source>
        <dbReference type="Proteomes" id="UP000070700"/>
    </source>
</evidence>
<keyword evidence="1" id="KW-1133">Transmembrane helix</keyword>
<dbReference type="GeneID" id="28825358"/>
<dbReference type="EMBL" id="KQ947424">
    <property type="protein sequence ID" value="KUJ12316.1"/>
    <property type="molecule type" value="Genomic_DNA"/>
</dbReference>
<feature type="transmembrane region" description="Helical" evidence="1">
    <location>
        <begin position="41"/>
        <end position="59"/>
    </location>
</feature>
<evidence type="ECO:0000256" key="1">
    <source>
        <dbReference type="SAM" id="Phobius"/>
    </source>
</evidence>
<dbReference type="AlphaFoldDB" id="A0A194WWG2"/>
<sequence length="77" mass="8433">MNYPPPITHHKCFIADSLETSARSEVRLGSLPSNEDETVPVGIWCFVLFSMIVAHFGSLDVGRDSKDLHDSGLCLDG</sequence>
<keyword evidence="1" id="KW-0472">Membrane</keyword>
<protein>
    <submittedName>
        <fullName evidence="2">Uncharacterized protein</fullName>
    </submittedName>
</protein>
<reference evidence="2 3" key="1">
    <citation type="submission" date="2015-10" db="EMBL/GenBank/DDBJ databases">
        <title>Full genome of DAOMC 229536 Phialocephala scopiformis, a fungal endophyte of spruce producing the potent anti-insectan compound rugulosin.</title>
        <authorList>
            <consortium name="DOE Joint Genome Institute"/>
            <person name="Walker A.K."/>
            <person name="Frasz S.L."/>
            <person name="Seifert K.A."/>
            <person name="Miller J.D."/>
            <person name="Mondo S.J."/>
            <person name="Labutti K."/>
            <person name="Lipzen A."/>
            <person name="Dockter R."/>
            <person name="Kennedy M."/>
            <person name="Grigoriev I.V."/>
            <person name="Spatafora J.W."/>
        </authorList>
    </citation>
    <scope>NUCLEOTIDE SEQUENCE [LARGE SCALE GENOMIC DNA]</scope>
    <source>
        <strain evidence="2 3">CBS 120377</strain>
    </source>
</reference>
<organism evidence="2 3">
    <name type="scientific">Mollisia scopiformis</name>
    <name type="common">Conifer needle endophyte fungus</name>
    <name type="synonym">Phialocephala scopiformis</name>
    <dbReference type="NCBI Taxonomy" id="149040"/>
    <lineage>
        <taxon>Eukaryota</taxon>
        <taxon>Fungi</taxon>
        <taxon>Dikarya</taxon>
        <taxon>Ascomycota</taxon>
        <taxon>Pezizomycotina</taxon>
        <taxon>Leotiomycetes</taxon>
        <taxon>Helotiales</taxon>
        <taxon>Mollisiaceae</taxon>
        <taxon>Mollisia</taxon>
    </lineage>
</organism>